<dbReference type="Proteomes" id="UP000265120">
    <property type="component" value="Chromosome 11"/>
</dbReference>
<evidence type="ECO:0000256" key="2">
    <source>
        <dbReference type="SAM" id="MobiDB-lite"/>
    </source>
</evidence>
<evidence type="ECO:0000313" key="3">
    <source>
        <dbReference type="Ensembl" id="ENSCSEP00000007303.1"/>
    </source>
</evidence>
<name>A0A3P8UVV0_CYNSE</name>
<dbReference type="GeneTree" id="ENSGT00940000165182"/>
<dbReference type="InterPro" id="IPR007531">
    <property type="entry name" value="Dysbindin"/>
</dbReference>
<dbReference type="PANTHER" id="PTHR16294">
    <property type="entry name" value="DYSTROBREVIN BINDING PROTEIN 1 DYSBINDIN"/>
    <property type="match status" value="1"/>
</dbReference>
<dbReference type="AlphaFoldDB" id="A0A3P8UVV0"/>
<dbReference type="Pfam" id="PF04440">
    <property type="entry name" value="Dysbindin"/>
    <property type="match status" value="1"/>
</dbReference>
<dbReference type="OMA" id="CWLQRGS"/>
<reference evidence="3" key="2">
    <citation type="submission" date="2025-08" db="UniProtKB">
        <authorList>
            <consortium name="Ensembl"/>
        </authorList>
    </citation>
    <scope>IDENTIFICATION</scope>
</reference>
<proteinExistence type="inferred from homology"/>
<dbReference type="PANTHER" id="PTHR16294:SF7">
    <property type="entry name" value="DYSBINDIN DOMAIN-CONTAINING PROTEIN 2"/>
    <property type="match status" value="1"/>
</dbReference>
<organism evidence="3 4">
    <name type="scientific">Cynoglossus semilaevis</name>
    <name type="common">Tongue sole</name>
    <dbReference type="NCBI Taxonomy" id="244447"/>
    <lineage>
        <taxon>Eukaryota</taxon>
        <taxon>Metazoa</taxon>
        <taxon>Chordata</taxon>
        <taxon>Craniata</taxon>
        <taxon>Vertebrata</taxon>
        <taxon>Euteleostomi</taxon>
        <taxon>Actinopterygii</taxon>
        <taxon>Neopterygii</taxon>
        <taxon>Teleostei</taxon>
        <taxon>Neoteleostei</taxon>
        <taxon>Acanthomorphata</taxon>
        <taxon>Carangaria</taxon>
        <taxon>Pleuronectiformes</taxon>
        <taxon>Pleuronectoidei</taxon>
        <taxon>Cynoglossidae</taxon>
        <taxon>Cynoglossinae</taxon>
        <taxon>Cynoglossus</taxon>
    </lineage>
</organism>
<comment type="similarity">
    <text evidence="1">Belongs to the dysbindin family.</text>
</comment>
<keyword evidence="4" id="KW-1185">Reference proteome</keyword>
<evidence type="ECO:0000256" key="1">
    <source>
        <dbReference type="ARBA" id="ARBA00008686"/>
    </source>
</evidence>
<feature type="compositionally biased region" description="Basic and acidic residues" evidence="2">
    <location>
        <begin position="170"/>
        <end position="185"/>
    </location>
</feature>
<reference evidence="3" key="3">
    <citation type="submission" date="2025-09" db="UniProtKB">
        <authorList>
            <consortium name="Ensembl"/>
        </authorList>
    </citation>
    <scope>IDENTIFICATION</scope>
</reference>
<feature type="compositionally biased region" description="Low complexity" evidence="2">
    <location>
        <begin position="138"/>
        <end position="153"/>
    </location>
</feature>
<reference evidence="3 4" key="1">
    <citation type="journal article" date="2014" name="Nat. Genet.">
        <title>Whole-genome sequence of a flatfish provides insights into ZW sex chromosome evolution and adaptation to a benthic lifestyle.</title>
        <authorList>
            <person name="Chen S."/>
            <person name="Zhang G."/>
            <person name="Shao C."/>
            <person name="Huang Q."/>
            <person name="Liu G."/>
            <person name="Zhang P."/>
            <person name="Song W."/>
            <person name="An N."/>
            <person name="Chalopin D."/>
            <person name="Volff J.N."/>
            <person name="Hong Y."/>
            <person name="Li Q."/>
            <person name="Sha Z."/>
            <person name="Zhou H."/>
            <person name="Xie M."/>
            <person name="Yu Q."/>
            <person name="Liu Y."/>
            <person name="Xiang H."/>
            <person name="Wang N."/>
            <person name="Wu K."/>
            <person name="Yang C."/>
            <person name="Zhou Q."/>
            <person name="Liao X."/>
            <person name="Yang L."/>
            <person name="Hu Q."/>
            <person name="Zhang J."/>
            <person name="Meng L."/>
            <person name="Jin L."/>
            <person name="Tian Y."/>
            <person name="Lian J."/>
            <person name="Yang J."/>
            <person name="Miao G."/>
            <person name="Liu S."/>
            <person name="Liang Z."/>
            <person name="Yan F."/>
            <person name="Li Y."/>
            <person name="Sun B."/>
            <person name="Zhang H."/>
            <person name="Zhang J."/>
            <person name="Zhu Y."/>
            <person name="Du M."/>
            <person name="Zhao Y."/>
            <person name="Schartl M."/>
            <person name="Tang Q."/>
            <person name="Wang J."/>
        </authorList>
    </citation>
    <scope>NUCLEOTIDE SEQUENCE</scope>
</reference>
<dbReference type="GO" id="GO:0005737">
    <property type="term" value="C:cytoplasm"/>
    <property type="evidence" value="ECO:0007669"/>
    <property type="project" value="InterPro"/>
</dbReference>
<evidence type="ECO:0000313" key="4">
    <source>
        <dbReference type="Proteomes" id="UP000265120"/>
    </source>
</evidence>
<dbReference type="Ensembl" id="ENSCSET00000007381.1">
    <property type="protein sequence ID" value="ENSCSEP00000007303.1"/>
    <property type="gene ID" value="ENSCSEG00000004715.1"/>
</dbReference>
<accession>A0A3P8UVV0</accession>
<feature type="region of interest" description="Disordered" evidence="2">
    <location>
        <begin position="137"/>
        <end position="185"/>
    </location>
</feature>
<dbReference type="InParanoid" id="A0A3P8UVV0"/>
<sequence>MHSTVLLLCSSAEAERGQRLPDVDAAQQLKLRERQRFFEEVFQHDVDAYLSSSHLCIRDYKRPPLGSVSSMEVNVDMLDQLELTDISDQEALDVFFSSGGEEGVLMSPLPVQGNNNNEEVTGYGLFRHVLESLDAKSRMSSTSSSSSSDSQTSNANGRNTPVVGSDDEEMHPNTEQRREEPTERH</sequence>
<dbReference type="FunCoup" id="A0A3P8UVV0">
    <property type="interactions" value="133"/>
</dbReference>
<protein>
    <submittedName>
        <fullName evidence="3">Si:ch211-253b8.5</fullName>
    </submittedName>
</protein>